<evidence type="ECO:0000313" key="1">
    <source>
        <dbReference type="EMBL" id="GAA4652060.1"/>
    </source>
</evidence>
<evidence type="ECO:0008006" key="3">
    <source>
        <dbReference type="Google" id="ProtNLM"/>
    </source>
</evidence>
<dbReference type="Proteomes" id="UP001500604">
    <property type="component" value="Unassembled WGS sequence"/>
</dbReference>
<protein>
    <recommendedName>
        <fullName evidence="3">NinB protein</fullName>
    </recommendedName>
</protein>
<reference evidence="2" key="1">
    <citation type="journal article" date="2019" name="Int. J. Syst. Evol. Microbiol.">
        <title>The Global Catalogue of Microorganisms (GCM) 10K type strain sequencing project: providing services to taxonomists for standard genome sequencing and annotation.</title>
        <authorList>
            <consortium name="The Broad Institute Genomics Platform"/>
            <consortium name="The Broad Institute Genome Sequencing Center for Infectious Disease"/>
            <person name="Wu L."/>
            <person name="Ma J."/>
        </authorList>
    </citation>
    <scope>NUCLEOTIDE SEQUENCE [LARGE SCALE GENOMIC DNA]</scope>
    <source>
        <strain evidence="2">JCM 17805</strain>
    </source>
</reference>
<comment type="caution">
    <text evidence="1">The sequence shown here is derived from an EMBL/GenBank/DDBJ whole genome shotgun (WGS) entry which is preliminary data.</text>
</comment>
<gene>
    <name evidence="1" type="ORF">GCM10023116_43440</name>
</gene>
<proteinExistence type="predicted"/>
<evidence type="ECO:0000313" key="2">
    <source>
        <dbReference type="Proteomes" id="UP001500604"/>
    </source>
</evidence>
<dbReference type="Gene3D" id="1.10.3790.10">
    <property type="entry name" value="NinB"/>
    <property type="match status" value="1"/>
</dbReference>
<dbReference type="SUPFAM" id="SSF103370">
    <property type="entry name" value="NinB"/>
    <property type="match status" value="1"/>
</dbReference>
<sequence>MADNRIVIASEAQRQQLIRFLSNQPLDKPLEIIWRPFKSKRSLPANALFHKWVSVLARHFTKKGHQVSDDYMKLLLKHQFLGYESITVGRTEIKDQLRHTSKLNSAEFCEFMTKVDAWAADHGCFLPRPEDSEYERYLSARV</sequence>
<dbReference type="InterPro" id="IPR036619">
    <property type="entry name" value="NinB_sf"/>
</dbReference>
<keyword evidence="2" id="KW-1185">Reference proteome</keyword>
<dbReference type="EMBL" id="BAABFL010000468">
    <property type="protein sequence ID" value="GAA4652060.1"/>
    <property type="molecule type" value="Genomic_DNA"/>
</dbReference>
<organism evidence="1 2">
    <name type="scientific">Kistimonas scapharcae</name>
    <dbReference type="NCBI Taxonomy" id="1036133"/>
    <lineage>
        <taxon>Bacteria</taxon>
        <taxon>Pseudomonadati</taxon>
        <taxon>Pseudomonadota</taxon>
        <taxon>Gammaproteobacteria</taxon>
        <taxon>Oceanospirillales</taxon>
        <taxon>Endozoicomonadaceae</taxon>
        <taxon>Kistimonas</taxon>
    </lineage>
</organism>
<name>A0ABP8V9V7_9GAMM</name>
<accession>A0ABP8V9V7</accession>
<dbReference type="RefSeq" id="WP_345198554.1">
    <property type="nucleotide sequence ID" value="NZ_BAABFL010000468.1"/>
</dbReference>
<dbReference type="InterPro" id="IPR008711">
    <property type="entry name" value="Recombinase_NinB"/>
</dbReference>
<dbReference type="Pfam" id="PF05772">
    <property type="entry name" value="NinB"/>
    <property type="match status" value="1"/>
</dbReference>